<accession>A0ABQ9B3V3</accession>
<dbReference type="Pfam" id="PF22922">
    <property type="entry name" value="GAF_NLP"/>
    <property type="match status" value="1"/>
</dbReference>
<protein>
    <recommendedName>
        <fullName evidence="1">NLP1-9 GAF domain-containing protein</fullName>
    </recommendedName>
</protein>
<name>A0ABQ9B3V3_9ROSI</name>
<reference evidence="2" key="1">
    <citation type="submission" date="2022-10" db="EMBL/GenBank/DDBJ databases">
        <authorList>
            <person name="Hyden B.L."/>
            <person name="Feng K."/>
            <person name="Yates T."/>
            <person name="Jawdy S."/>
            <person name="Smart L.B."/>
            <person name="Muchero W."/>
        </authorList>
    </citation>
    <scope>NUCLEOTIDE SEQUENCE</scope>
    <source>
        <tissue evidence="2">Shoot tip</tissue>
    </source>
</reference>
<gene>
    <name evidence="2" type="ORF">OIU77_002158</name>
</gene>
<comment type="caution">
    <text evidence="2">The sequence shown here is derived from an EMBL/GenBank/DDBJ whole genome shotgun (WGS) entry which is preliminary data.</text>
</comment>
<dbReference type="EMBL" id="JAPFFI010000013">
    <property type="protein sequence ID" value="KAJ6371783.1"/>
    <property type="molecule type" value="Genomic_DNA"/>
</dbReference>
<evidence type="ECO:0000313" key="3">
    <source>
        <dbReference type="Proteomes" id="UP001141253"/>
    </source>
</evidence>
<dbReference type="PANTHER" id="PTHR32002">
    <property type="entry name" value="PROTEIN NLP8"/>
    <property type="match status" value="1"/>
</dbReference>
<reference evidence="2" key="2">
    <citation type="journal article" date="2023" name="Int. J. Mol. Sci.">
        <title>De Novo Assembly and Annotation of 11 Diverse Shrub Willow (Salix) Genomes Reveals Novel Gene Organization in Sex-Linked Regions.</title>
        <authorList>
            <person name="Hyden B."/>
            <person name="Feng K."/>
            <person name="Yates T.B."/>
            <person name="Jawdy S."/>
            <person name="Cereghino C."/>
            <person name="Smart L.B."/>
            <person name="Muchero W."/>
        </authorList>
    </citation>
    <scope>NUCLEOTIDE SEQUENCE</scope>
    <source>
        <tissue evidence="2">Shoot tip</tissue>
    </source>
</reference>
<keyword evidence="3" id="KW-1185">Reference proteome</keyword>
<feature type="domain" description="NLP1-9 GAF" evidence="1">
    <location>
        <begin position="7"/>
        <end position="125"/>
    </location>
</feature>
<dbReference type="Proteomes" id="UP001141253">
    <property type="component" value="Chromosome 17"/>
</dbReference>
<dbReference type="InterPro" id="IPR045012">
    <property type="entry name" value="NLP"/>
</dbReference>
<proteinExistence type="predicted"/>
<sequence length="234" mass="26878">MSDSRVLHLEKSACYLNDFTMVEFMEAYGEHHLEEGNGVAGKALQLNSMYFVSDISKLDVNDYPFIFYSWEFGLHCVVAIKLASMHISSINYVLDFFLPLEMKEISAQRLLVNEIVSILQKNSRNSWRVCNDESSGADICSEVEIMAEEVRTITITPTAYSDKSTTRIVESGSLNSSQIRFSFMTVNVLLAWLFNHRKLSNKTQHLDLQLIIPIQEQEENDEGHWRCGYTLMRL</sequence>
<dbReference type="InterPro" id="IPR055081">
    <property type="entry name" value="NLP1-9_GAF"/>
</dbReference>
<evidence type="ECO:0000313" key="2">
    <source>
        <dbReference type="EMBL" id="KAJ6371783.1"/>
    </source>
</evidence>
<dbReference type="PANTHER" id="PTHR32002:SF46">
    <property type="entry name" value="PROTEIN NLP2"/>
    <property type="match status" value="1"/>
</dbReference>
<organism evidence="2 3">
    <name type="scientific">Salix suchowensis</name>
    <dbReference type="NCBI Taxonomy" id="1278906"/>
    <lineage>
        <taxon>Eukaryota</taxon>
        <taxon>Viridiplantae</taxon>
        <taxon>Streptophyta</taxon>
        <taxon>Embryophyta</taxon>
        <taxon>Tracheophyta</taxon>
        <taxon>Spermatophyta</taxon>
        <taxon>Magnoliopsida</taxon>
        <taxon>eudicotyledons</taxon>
        <taxon>Gunneridae</taxon>
        <taxon>Pentapetalae</taxon>
        <taxon>rosids</taxon>
        <taxon>fabids</taxon>
        <taxon>Malpighiales</taxon>
        <taxon>Salicaceae</taxon>
        <taxon>Saliceae</taxon>
        <taxon>Salix</taxon>
    </lineage>
</organism>
<evidence type="ECO:0000259" key="1">
    <source>
        <dbReference type="Pfam" id="PF22922"/>
    </source>
</evidence>